<dbReference type="PIRSF" id="PIRSF018968">
    <property type="entry name" value="ABC_permease_BceB"/>
    <property type="match status" value="1"/>
</dbReference>
<feature type="transmembrane region" description="Helical" evidence="6">
    <location>
        <begin position="284"/>
        <end position="306"/>
    </location>
</feature>
<dbReference type="Pfam" id="PF02687">
    <property type="entry name" value="FtsX"/>
    <property type="match status" value="1"/>
</dbReference>
<dbReference type="InterPro" id="IPR003838">
    <property type="entry name" value="ABC3_permease_C"/>
</dbReference>
<dbReference type="GO" id="GO:0005886">
    <property type="term" value="C:plasma membrane"/>
    <property type="evidence" value="ECO:0007669"/>
    <property type="project" value="UniProtKB-SubCell"/>
</dbReference>
<reference evidence="8" key="1">
    <citation type="submission" date="2020-08" db="EMBL/GenBank/DDBJ databases">
        <title>Genome public.</title>
        <authorList>
            <person name="Liu C."/>
            <person name="Sun Q."/>
        </authorList>
    </citation>
    <scope>NUCLEOTIDE SEQUENCE</scope>
    <source>
        <strain evidence="8">BX12</strain>
    </source>
</reference>
<evidence type="ECO:0000256" key="1">
    <source>
        <dbReference type="ARBA" id="ARBA00004651"/>
    </source>
</evidence>
<keyword evidence="5 6" id="KW-0472">Membrane</keyword>
<keyword evidence="9" id="KW-1185">Reference proteome</keyword>
<name>A0A923NKX8_9FIRM</name>
<protein>
    <submittedName>
        <fullName evidence="8">ABC transporter permease</fullName>
    </submittedName>
</protein>
<dbReference type="GO" id="GO:0055085">
    <property type="term" value="P:transmembrane transport"/>
    <property type="evidence" value="ECO:0007669"/>
    <property type="project" value="UniProtKB-UniRule"/>
</dbReference>
<keyword evidence="4 6" id="KW-1133">Transmembrane helix</keyword>
<dbReference type="PANTHER" id="PTHR46795">
    <property type="entry name" value="ABC TRANSPORTER PERMEASE-RELATED-RELATED"/>
    <property type="match status" value="1"/>
</dbReference>
<evidence type="ECO:0000256" key="5">
    <source>
        <dbReference type="ARBA" id="ARBA00023136"/>
    </source>
</evidence>
<dbReference type="EMBL" id="JACRYT010000013">
    <property type="protein sequence ID" value="MBC6680424.1"/>
    <property type="molecule type" value="Genomic_DNA"/>
</dbReference>
<feature type="transmembrane region" description="Helical" evidence="6">
    <location>
        <begin position="17"/>
        <end position="39"/>
    </location>
</feature>
<dbReference type="InterPro" id="IPR052536">
    <property type="entry name" value="ABC-4_Integral_Memb_Prot"/>
</dbReference>
<feature type="transmembrane region" description="Helical" evidence="6">
    <location>
        <begin position="553"/>
        <end position="574"/>
    </location>
</feature>
<organism evidence="8 9">
    <name type="scientific">Zhenpiania hominis</name>
    <dbReference type="NCBI Taxonomy" id="2763644"/>
    <lineage>
        <taxon>Bacteria</taxon>
        <taxon>Bacillati</taxon>
        <taxon>Bacillota</taxon>
        <taxon>Clostridia</taxon>
        <taxon>Peptostreptococcales</taxon>
        <taxon>Anaerovoracaceae</taxon>
        <taxon>Zhenpiania</taxon>
    </lineage>
</organism>
<gene>
    <name evidence="8" type="ORF">H9L42_11400</name>
</gene>
<evidence type="ECO:0000256" key="4">
    <source>
        <dbReference type="ARBA" id="ARBA00022989"/>
    </source>
</evidence>
<feature type="transmembrane region" description="Helical" evidence="6">
    <location>
        <begin position="203"/>
        <end position="221"/>
    </location>
</feature>
<proteinExistence type="inferred from homology"/>
<feature type="transmembrane region" description="Helical" evidence="6">
    <location>
        <begin position="151"/>
        <end position="170"/>
    </location>
</feature>
<evidence type="ECO:0000256" key="2">
    <source>
        <dbReference type="ARBA" id="ARBA00022475"/>
    </source>
</evidence>
<evidence type="ECO:0000313" key="8">
    <source>
        <dbReference type="EMBL" id="MBC6680424.1"/>
    </source>
</evidence>
<dbReference type="RefSeq" id="WP_187303524.1">
    <property type="nucleotide sequence ID" value="NZ_CBCTQH010000006.1"/>
</dbReference>
<comment type="caution">
    <text evidence="8">The sequence shown here is derived from an EMBL/GenBank/DDBJ whole genome shotgun (WGS) entry which is preliminary data.</text>
</comment>
<keyword evidence="6" id="KW-0813">Transport</keyword>
<evidence type="ECO:0000313" key="9">
    <source>
        <dbReference type="Proteomes" id="UP000602647"/>
    </source>
</evidence>
<feature type="transmembrane region" description="Helical" evidence="6">
    <location>
        <begin position="110"/>
        <end position="139"/>
    </location>
</feature>
<evidence type="ECO:0000256" key="3">
    <source>
        <dbReference type="ARBA" id="ARBA00022692"/>
    </source>
</evidence>
<feature type="transmembrane region" description="Helical" evidence="6">
    <location>
        <begin position="611"/>
        <end position="630"/>
    </location>
</feature>
<dbReference type="AlphaFoldDB" id="A0A923NKX8"/>
<dbReference type="Proteomes" id="UP000602647">
    <property type="component" value="Unassembled WGS sequence"/>
</dbReference>
<evidence type="ECO:0000256" key="6">
    <source>
        <dbReference type="PIRNR" id="PIRNR018968"/>
    </source>
</evidence>
<dbReference type="InterPro" id="IPR027022">
    <property type="entry name" value="ABC_permease_BceB-typ"/>
</dbReference>
<keyword evidence="2 6" id="KW-1003">Cell membrane</keyword>
<feature type="domain" description="ABC3 transporter permease C-terminal" evidence="7">
    <location>
        <begin position="61"/>
        <end position="173"/>
    </location>
</feature>
<feature type="transmembrane region" description="Helical" evidence="6">
    <location>
        <begin position="51"/>
        <end position="77"/>
    </location>
</feature>
<feature type="transmembrane region" description="Helical" evidence="6">
    <location>
        <begin position="645"/>
        <end position="665"/>
    </location>
</feature>
<evidence type="ECO:0000259" key="7">
    <source>
        <dbReference type="Pfam" id="PF02687"/>
    </source>
</evidence>
<comment type="similarity">
    <text evidence="6">Belongs to the ABC-4 integral membrane protein family.</text>
</comment>
<accession>A0A923NKX8</accession>
<dbReference type="PANTHER" id="PTHR46795:SF3">
    <property type="entry name" value="ABC TRANSPORTER PERMEASE"/>
    <property type="match status" value="1"/>
</dbReference>
<sequence>MLNKLAFRNARRSMRDYLIYLVTMTIISALMLAFNSLIFSRDLKALYAQGGGIMAAMLCLVTFFLIFIIAWLFHYMIRFMLEKRSREFGTYLLMGMKRKEIRKLFTRENLLIGAAALILGILPGLFFQQILTAIFYHIFQRAYHLSAEVSGYGLLMTVCLFGAVYFLALWRNRRAFKKMKIYDLLYLDRQNQMLRRKQTKRSAVWLFLAVAYTILFFSFLFTGSFNMANVWPMSAGLIVCVYLFYAGLSGLTAIRIERQGKGIYKGERIFLLRQMASKIKTMRFTMGSITVLLALALVGCSAAMMLSDYQNKMLETELPFDVIMFSDEKDDDFARQIAILEKEAEPEALRVYRVYENGSTTVNDWLRENLPYFQNKSQQTENTGSSEYFDYDTYMKLSDYNALRQMLGEEPIRLGERQYLIQTKERLKDSFQRFRKETGIEAAGHSLSCAGIETIPFAQSGENGADYILVVPDRLANSMNPFYSLLAADLKGSAPDGLQDLLADSKDYENEETGEMEAVITWGYGTNEIITMAATVMVRDNMMGEMRFVLASMAYPLFYIAIVFLCVSMTILSVQQLSDSAKYRFRYQVLSKLGLREREIGRIVLKQLASYYLWPMLMAVILSGILSIYAGQRFVFYTGIPTSALFYYGISLLIFAGVYLLYFAATYTGFKRNLF</sequence>
<feature type="transmembrane region" description="Helical" evidence="6">
    <location>
        <begin position="233"/>
        <end position="254"/>
    </location>
</feature>
<keyword evidence="3 6" id="KW-0812">Transmembrane</keyword>
<comment type="subcellular location">
    <subcellularLocation>
        <location evidence="1 6">Cell membrane</location>
        <topology evidence="1 6">Multi-pass membrane protein</topology>
    </subcellularLocation>
</comment>